<dbReference type="Pfam" id="PF13401">
    <property type="entry name" value="AAA_22"/>
    <property type="match status" value="1"/>
</dbReference>
<dbReference type="AlphaFoldDB" id="A0A239LAX3"/>
<dbReference type="InterPro" id="IPR049945">
    <property type="entry name" value="AAA_22"/>
</dbReference>
<proteinExistence type="predicted"/>
<evidence type="ECO:0000313" key="2">
    <source>
        <dbReference type="EMBL" id="SNT26799.1"/>
    </source>
</evidence>
<dbReference type="EMBL" id="FZOD01000031">
    <property type="protein sequence ID" value="SNT26799.1"/>
    <property type="molecule type" value="Genomic_DNA"/>
</dbReference>
<dbReference type="PANTHER" id="PTHR47691">
    <property type="entry name" value="REGULATOR-RELATED"/>
    <property type="match status" value="1"/>
</dbReference>
<dbReference type="InterPro" id="IPR027417">
    <property type="entry name" value="P-loop_NTPase"/>
</dbReference>
<dbReference type="Gene3D" id="1.25.40.10">
    <property type="entry name" value="Tetratricopeptide repeat domain"/>
    <property type="match status" value="1"/>
</dbReference>
<dbReference type="RefSeq" id="WP_089210198.1">
    <property type="nucleotide sequence ID" value="NZ_FZOD01000031.1"/>
</dbReference>
<dbReference type="SUPFAM" id="SSF52540">
    <property type="entry name" value="P-loop containing nucleoside triphosphate hydrolases"/>
    <property type="match status" value="1"/>
</dbReference>
<name>A0A239LAX3_9ACTN</name>
<dbReference type="GO" id="GO:0043531">
    <property type="term" value="F:ADP binding"/>
    <property type="evidence" value="ECO:0007669"/>
    <property type="project" value="InterPro"/>
</dbReference>
<evidence type="ECO:0000259" key="1">
    <source>
        <dbReference type="Pfam" id="PF13401"/>
    </source>
</evidence>
<dbReference type="InterPro" id="IPR011990">
    <property type="entry name" value="TPR-like_helical_dom_sf"/>
</dbReference>
<protein>
    <submittedName>
        <fullName evidence="2">Predicted ATPase</fullName>
    </submittedName>
</protein>
<dbReference type="Proteomes" id="UP000198282">
    <property type="component" value="Unassembled WGS sequence"/>
</dbReference>
<sequence length="673" mass="73081">MSSFVGRADELEEIGKLLARTRLLTLHGSGGVGKTRLALKAAQNARKDYPDGVWVVELSPETNGDLLAGRIAGLLGLHLQSGHSVLEALTEFLAERRLLLVLDTCEHLVGPCSDLIVSILTDAPDIRIIATSRQELGLPLEVVMVVNPFPVPPPETADLAGYDAMSLFLDRAKAVAPGLRTDERAMMAVARLCRRLDGVPLAIELAASHMRGLSAIQLADQLDDRFKLLADGDGLLIRHYTLRTAAGWSHELCTPAERLLWARLSVFAGAFDVESACGVCQDERLPDVPAVLSSLATKSVLARVGDHYRMLDTIRDYGRDWLNELGEGNLMIRRHRDHYLSTARRMDAEWYGPRQLEWAYWAHKELPNLRTALNRCLTAGNHRAALELSGALWVLWCHLGLIREGRYYLDRALAACPGPNPARSKPLWAVAHLALIQGDMVLARSRAEECLENARRYGDADAEANAYLRLAGSCLFTADLGGARAYALEGAVKFREADPDSVRGPSIPLLLAMAATFGGDFDEAVEILREARLRCEACGELSQRSLCDYVLSLALFNRGEVAGAAEAARASLEVKWQLRDVVGSVLAIDQLARVAAAAGDGGRAAWLLGAAQRIWITFGLPGLGADAMTRPRESAATRAMDLIGPAAYAVAFEEGATSHIEATVAYALKPLEI</sequence>
<dbReference type="PANTHER" id="PTHR47691:SF3">
    <property type="entry name" value="HTH-TYPE TRANSCRIPTIONAL REGULATOR RV0890C-RELATED"/>
    <property type="match status" value="1"/>
</dbReference>
<evidence type="ECO:0000313" key="3">
    <source>
        <dbReference type="Proteomes" id="UP000198282"/>
    </source>
</evidence>
<keyword evidence="3" id="KW-1185">Reference proteome</keyword>
<gene>
    <name evidence="2" type="ORF">SAMN05216276_103160</name>
</gene>
<dbReference type="SUPFAM" id="SSF48452">
    <property type="entry name" value="TPR-like"/>
    <property type="match status" value="1"/>
</dbReference>
<dbReference type="PRINTS" id="PR00364">
    <property type="entry name" value="DISEASERSIST"/>
</dbReference>
<organism evidence="2 3">
    <name type="scientific">Streptosporangium subroseum</name>
    <dbReference type="NCBI Taxonomy" id="106412"/>
    <lineage>
        <taxon>Bacteria</taxon>
        <taxon>Bacillati</taxon>
        <taxon>Actinomycetota</taxon>
        <taxon>Actinomycetes</taxon>
        <taxon>Streptosporangiales</taxon>
        <taxon>Streptosporangiaceae</taxon>
        <taxon>Streptosporangium</taxon>
    </lineage>
</organism>
<dbReference type="OrthoDB" id="3194665at2"/>
<dbReference type="Gene3D" id="3.40.50.300">
    <property type="entry name" value="P-loop containing nucleotide triphosphate hydrolases"/>
    <property type="match status" value="1"/>
</dbReference>
<feature type="domain" description="ORC1/DEAH AAA+ ATPase" evidence="1">
    <location>
        <begin position="22"/>
        <end position="116"/>
    </location>
</feature>
<accession>A0A239LAX3</accession>
<reference evidence="2 3" key="1">
    <citation type="submission" date="2017-06" db="EMBL/GenBank/DDBJ databases">
        <authorList>
            <person name="Kim H.J."/>
            <person name="Triplett B.A."/>
        </authorList>
    </citation>
    <scope>NUCLEOTIDE SEQUENCE [LARGE SCALE GENOMIC DNA]</scope>
    <source>
        <strain evidence="2 3">CGMCC 4.2132</strain>
    </source>
</reference>